<dbReference type="EMBL" id="JRES01000006">
    <property type="protein sequence ID" value="KNC34940.1"/>
    <property type="molecule type" value="Genomic_DNA"/>
</dbReference>
<evidence type="ECO:0000256" key="3">
    <source>
        <dbReference type="ARBA" id="ARBA00022606"/>
    </source>
</evidence>
<evidence type="ECO:0000313" key="11">
    <source>
        <dbReference type="EMBL" id="KNC34940.1"/>
    </source>
</evidence>
<reference evidence="11 12" key="1">
    <citation type="journal article" date="2015" name="Nat. Commun.">
        <title>Lucilia cuprina genome unlocks parasitic fly biology to underpin future interventions.</title>
        <authorList>
            <person name="Anstead C.A."/>
            <person name="Korhonen P.K."/>
            <person name="Young N.D."/>
            <person name="Hall R.S."/>
            <person name="Jex A.R."/>
            <person name="Murali S.C."/>
            <person name="Hughes D.S."/>
            <person name="Lee S.F."/>
            <person name="Perry T."/>
            <person name="Stroehlein A.J."/>
            <person name="Ansell B.R."/>
            <person name="Breugelmans B."/>
            <person name="Hofmann A."/>
            <person name="Qu J."/>
            <person name="Dugan S."/>
            <person name="Lee S.L."/>
            <person name="Chao H."/>
            <person name="Dinh H."/>
            <person name="Han Y."/>
            <person name="Doddapaneni H.V."/>
            <person name="Worley K.C."/>
            <person name="Muzny D.M."/>
            <person name="Ioannidis P."/>
            <person name="Waterhouse R.M."/>
            <person name="Zdobnov E.M."/>
            <person name="James P.J."/>
            <person name="Bagnall N.H."/>
            <person name="Kotze A.C."/>
            <person name="Gibbs R.A."/>
            <person name="Richards S."/>
            <person name="Batterham P."/>
            <person name="Gasser R.B."/>
        </authorList>
    </citation>
    <scope>NUCLEOTIDE SEQUENCE [LARGE SCALE GENOMIC DNA]</scope>
    <source>
        <strain evidence="11 12">LS</strain>
        <tissue evidence="11">Full body</tissue>
    </source>
</reference>
<keyword evidence="3 10" id="KW-0716">Sensory transduction</keyword>
<dbReference type="OrthoDB" id="7548151at2759"/>
<accession>A0A0L0CRF1</accession>
<keyword evidence="5 10" id="KW-0552">Olfaction</keyword>
<evidence type="ECO:0000256" key="10">
    <source>
        <dbReference type="RuleBase" id="RU351113"/>
    </source>
</evidence>
<feature type="transmembrane region" description="Helical" evidence="10">
    <location>
        <begin position="183"/>
        <end position="201"/>
    </location>
</feature>
<keyword evidence="9 10" id="KW-0807">Transducer</keyword>
<dbReference type="GO" id="GO:0007165">
    <property type="term" value="P:signal transduction"/>
    <property type="evidence" value="ECO:0007669"/>
    <property type="project" value="UniProtKB-KW"/>
</dbReference>
<dbReference type="GO" id="GO:0004984">
    <property type="term" value="F:olfactory receptor activity"/>
    <property type="evidence" value="ECO:0007669"/>
    <property type="project" value="InterPro"/>
</dbReference>
<feature type="transmembrane region" description="Helical" evidence="10">
    <location>
        <begin position="82"/>
        <end position="100"/>
    </location>
</feature>
<evidence type="ECO:0000256" key="4">
    <source>
        <dbReference type="ARBA" id="ARBA00022692"/>
    </source>
</evidence>
<dbReference type="PANTHER" id="PTHR21137:SF35">
    <property type="entry name" value="ODORANT RECEPTOR 19A-RELATED"/>
    <property type="match status" value="1"/>
</dbReference>
<protein>
    <recommendedName>
        <fullName evidence="10">Odorant receptor</fullName>
    </recommendedName>
</protein>
<dbReference type="GO" id="GO:0005549">
    <property type="term" value="F:odorant binding"/>
    <property type="evidence" value="ECO:0007669"/>
    <property type="project" value="InterPro"/>
</dbReference>
<keyword evidence="12" id="KW-1185">Reference proteome</keyword>
<comment type="similarity">
    <text evidence="10">Belongs to the insect chemoreceptor superfamily. Heteromeric odorant receptor channel (TC 1.A.69) family.</text>
</comment>
<keyword evidence="8 10" id="KW-0675">Receptor</keyword>
<keyword evidence="4 10" id="KW-0812">Transmembrane</keyword>
<evidence type="ECO:0000256" key="2">
    <source>
        <dbReference type="ARBA" id="ARBA00022475"/>
    </source>
</evidence>
<dbReference type="OMA" id="PMLIQFT"/>
<keyword evidence="7 10" id="KW-0472">Membrane</keyword>
<keyword evidence="2" id="KW-1003">Cell membrane</keyword>
<name>A0A0L0CRF1_LUCCU</name>
<keyword evidence="6 10" id="KW-1133">Transmembrane helix</keyword>
<dbReference type="GO" id="GO:0005886">
    <property type="term" value="C:plasma membrane"/>
    <property type="evidence" value="ECO:0007669"/>
    <property type="project" value="UniProtKB-SubCell"/>
</dbReference>
<comment type="subcellular location">
    <subcellularLocation>
        <location evidence="1 10">Cell membrane</location>
        <topology evidence="1 10">Multi-pass membrane protein</topology>
    </subcellularLocation>
</comment>
<evidence type="ECO:0000256" key="5">
    <source>
        <dbReference type="ARBA" id="ARBA00022725"/>
    </source>
</evidence>
<evidence type="ECO:0000256" key="1">
    <source>
        <dbReference type="ARBA" id="ARBA00004651"/>
    </source>
</evidence>
<feature type="transmembrane region" description="Helical" evidence="10">
    <location>
        <begin position="298"/>
        <end position="319"/>
    </location>
</feature>
<dbReference type="Proteomes" id="UP000037069">
    <property type="component" value="Unassembled WGS sequence"/>
</dbReference>
<evidence type="ECO:0000256" key="8">
    <source>
        <dbReference type="ARBA" id="ARBA00023170"/>
    </source>
</evidence>
<proteinExistence type="inferred from homology"/>
<dbReference type="AlphaFoldDB" id="A0A0L0CRF1"/>
<organism evidence="11 12">
    <name type="scientific">Lucilia cuprina</name>
    <name type="common">Green bottle fly</name>
    <name type="synonym">Australian sheep blowfly</name>
    <dbReference type="NCBI Taxonomy" id="7375"/>
    <lineage>
        <taxon>Eukaryota</taxon>
        <taxon>Metazoa</taxon>
        <taxon>Ecdysozoa</taxon>
        <taxon>Arthropoda</taxon>
        <taxon>Hexapoda</taxon>
        <taxon>Insecta</taxon>
        <taxon>Pterygota</taxon>
        <taxon>Neoptera</taxon>
        <taxon>Endopterygota</taxon>
        <taxon>Diptera</taxon>
        <taxon>Brachycera</taxon>
        <taxon>Muscomorpha</taxon>
        <taxon>Oestroidea</taxon>
        <taxon>Calliphoridae</taxon>
        <taxon>Luciliinae</taxon>
        <taxon>Lucilia</taxon>
    </lineage>
</organism>
<feature type="transmembrane region" description="Helical" evidence="10">
    <location>
        <begin position="49"/>
        <end position="70"/>
    </location>
</feature>
<comment type="caution">
    <text evidence="10">Lacks conserved residue(s) required for the propagation of feature annotation.</text>
</comment>
<dbReference type="InterPro" id="IPR004117">
    <property type="entry name" value="7tm6_olfct_rcpt"/>
</dbReference>
<evidence type="ECO:0000256" key="6">
    <source>
        <dbReference type="ARBA" id="ARBA00022989"/>
    </source>
</evidence>
<sequence length="393" mass="45824">MTIRKVNAAAATHNAEPNSCGFFKLHWLCWKILGITLDIDKLNIHRNTYLLYSIVLNIVVTICYPLHLALQLFRSELMADNIKNFAICVTCVACSIKFSIYSTKLPVIRQFEQILKRLDERIKTDVEMNYFRQLRNRLRNVGLVFLSVYLPVGITAELSVMFREGRSLLYPAWFPFNWKESTVLFYVANIYQVVGIFILLLENYLDDTFPPMALCMLSGHIEILSIRVSNIGYDKKSLKENEEELDRCVEDQQTLYELYTTIENIISWPMFIQFCVTATNICVAMAALLFYVSTPLDILYYFVYFLAMPLQIFPTCYYGSDFQYLFDQLHRAIFASNWTDQTKKYKKHMLLFTERSLKQNAAMAGGMVRIHLDTFFSTCRGAYSLFAIIMRMK</sequence>
<feature type="transmembrane region" description="Helical" evidence="10">
    <location>
        <begin position="141"/>
        <end position="163"/>
    </location>
</feature>
<evidence type="ECO:0000256" key="7">
    <source>
        <dbReference type="ARBA" id="ARBA00023136"/>
    </source>
</evidence>
<comment type="caution">
    <text evidence="11">The sequence shown here is derived from an EMBL/GenBank/DDBJ whole genome shotgun (WGS) entry which is preliminary data.</text>
</comment>
<evidence type="ECO:0000313" key="12">
    <source>
        <dbReference type="Proteomes" id="UP000037069"/>
    </source>
</evidence>
<gene>
    <name evidence="11" type="ORF">FF38_02104</name>
</gene>
<dbReference type="Pfam" id="PF02949">
    <property type="entry name" value="7tm_6"/>
    <property type="match status" value="1"/>
</dbReference>
<evidence type="ECO:0000256" key="9">
    <source>
        <dbReference type="ARBA" id="ARBA00023224"/>
    </source>
</evidence>
<feature type="transmembrane region" description="Helical" evidence="10">
    <location>
        <begin position="271"/>
        <end position="292"/>
    </location>
</feature>
<dbReference type="PANTHER" id="PTHR21137">
    <property type="entry name" value="ODORANT RECEPTOR"/>
    <property type="match status" value="1"/>
</dbReference>